<evidence type="ECO:0000256" key="1">
    <source>
        <dbReference type="SAM" id="Phobius"/>
    </source>
</evidence>
<evidence type="ECO:0000313" key="2">
    <source>
        <dbReference type="EMBL" id="OGY51724.1"/>
    </source>
</evidence>
<dbReference type="Pfam" id="PF09852">
    <property type="entry name" value="DUF2079"/>
    <property type="match status" value="1"/>
</dbReference>
<organism evidence="2 3">
    <name type="scientific">Candidatus Buchananbacteria bacterium RIFCSPHIGHO2_02_FULL_56_16</name>
    <dbReference type="NCBI Taxonomy" id="1797542"/>
    <lineage>
        <taxon>Bacteria</taxon>
        <taxon>Candidatus Buchananiibacteriota</taxon>
    </lineage>
</organism>
<comment type="caution">
    <text evidence="2">The sequence shown here is derived from an EMBL/GenBank/DDBJ whole genome shotgun (WGS) entry which is preliminary data.</text>
</comment>
<feature type="transmembrane region" description="Helical" evidence="1">
    <location>
        <begin position="287"/>
        <end position="306"/>
    </location>
</feature>
<feature type="transmembrane region" description="Helical" evidence="1">
    <location>
        <begin position="353"/>
        <end position="372"/>
    </location>
</feature>
<accession>A0A1G1YHJ1</accession>
<gene>
    <name evidence="2" type="ORF">A3J59_03585</name>
</gene>
<feature type="transmembrane region" description="Helical" evidence="1">
    <location>
        <begin position="312"/>
        <end position="333"/>
    </location>
</feature>
<proteinExistence type="predicted"/>
<feature type="transmembrane region" description="Helical" evidence="1">
    <location>
        <begin position="12"/>
        <end position="34"/>
    </location>
</feature>
<keyword evidence="1" id="KW-0472">Membrane</keyword>
<reference evidence="2 3" key="1">
    <citation type="journal article" date="2016" name="Nat. Commun.">
        <title>Thousands of microbial genomes shed light on interconnected biogeochemical processes in an aquifer system.</title>
        <authorList>
            <person name="Anantharaman K."/>
            <person name="Brown C.T."/>
            <person name="Hug L.A."/>
            <person name="Sharon I."/>
            <person name="Castelle C.J."/>
            <person name="Probst A.J."/>
            <person name="Thomas B.C."/>
            <person name="Singh A."/>
            <person name="Wilkins M.J."/>
            <person name="Karaoz U."/>
            <person name="Brodie E.L."/>
            <person name="Williams K.H."/>
            <person name="Hubbard S.S."/>
            <person name="Banfield J.F."/>
        </authorList>
    </citation>
    <scope>NUCLEOTIDE SEQUENCE [LARGE SCALE GENOMIC DNA]</scope>
</reference>
<feature type="transmembrane region" description="Helical" evidence="1">
    <location>
        <begin position="261"/>
        <end position="280"/>
    </location>
</feature>
<dbReference type="STRING" id="1797542.A3J59_03585"/>
<evidence type="ECO:0000313" key="3">
    <source>
        <dbReference type="Proteomes" id="UP000177310"/>
    </source>
</evidence>
<name>A0A1G1YHJ1_9BACT</name>
<feature type="transmembrane region" description="Helical" evidence="1">
    <location>
        <begin position="202"/>
        <end position="221"/>
    </location>
</feature>
<evidence type="ECO:0008006" key="4">
    <source>
        <dbReference type="Google" id="ProtNLM"/>
    </source>
</evidence>
<dbReference type="EMBL" id="MHIL01000015">
    <property type="protein sequence ID" value="OGY51724.1"/>
    <property type="molecule type" value="Genomic_DNA"/>
</dbReference>
<keyword evidence="1" id="KW-0812">Transmembrane</keyword>
<dbReference type="AlphaFoldDB" id="A0A1G1YHJ1"/>
<protein>
    <recommendedName>
        <fullName evidence="4">DUF2079 domain-containing protein</fullName>
    </recommendedName>
</protein>
<feature type="transmembrane region" description="Helical" evidence="1">
    <location>
        <begin position="119"/>
        <end position="136"/>
    </location>
</feature>
<dbReference type="InterPro" id="IPR018650">
    <property type="entry name" value="STSV1_Orf64"/>
</dbReference>
<keyword evidence="1" id="KW-1133">Transmembrane helix</keyword>
<feature type="transmembrane region" description="Helical" evidence="1">
    <location>
        <begin position="168"/>
        <end position="195"/>
    </location>
</feature>
<sequence length="650" mass="73391">MAKPMSDRIKPPAVLAIATAIYILLFGAIGVWRYGNFSYNAMDLAILNQVFYNSAHGDLFASSVHPPTYLADHLELVVLILLPVYALFQHPITLLLLQTLVLGLSAWPVYRLGRSVLDQRWGLLLGIAWLLNPFVQNINLFEFHLLPFAIFPLLWACVAYQQKRFWPFIAWSILALLVREDVALVVMMFGLLALVEHRPRRWRLAPFLLGAGYFLVALQIINRVADFGRYKFFIYYSWLGDSWLEIARTTLLRPWPVLKHLITVGNFEFALGLLLPFVFLPLLASRYLLLGLLIFLQFAMGSFGGSGGLLQLHYPALLLPALVMATVAALKIITTAPAKINRAIELIRRDPRLSLLIFSAGVLYTSLTMGPLPGVVMKFLRDGIRWPAAAAQAGLIKKIPPDASVAASYAGLTALSSRQHLASLNYLFLGKQQFLSRDYRLPADTEYLLIDYQDFITYQLQYGPSSFYQDSYHQALTHWPALLDGFGLVELRDTLALYQKNQPDRYRLVTVWDRQPPIVHSDSIPITEAVTFIGADRIEPNGYQLFWQVHKPPAGHYQLLLVATQNGAEAYQKIYPLAYDIVPSTLWQAGTVVQTNYWFDLESYLEPGTYELSVQVVEIKKGGLEVDAIRSTHNVVDRLDRIGPVITIDN</sequence>
<dbReference type="Proteomes" id="UP000177310">
    <property type="component" value="Unassembled WGS sequence"/>
</dbReference>
<feature type="transmembrane region" description="Helical" evidence="1">
    <location>
        <begin position="95"/>
        <end position="113"/>
    </location>
</feature>